<name>A0A8H7RFF3_9FUNG</name>
<gene>
    <name evidence="2" type="ORF">INT46_002613</name>
</gene>
<keyword evidence="1" id="KW-0732">Signal</keyword>
<organism evidence="2 3">
    <name type="scientific">Mucor plumbeus</name>
    <dbReference type="NCBI Taxonomy" id="97098"/>
    <lineage>
        <taxon>Eukaryota</taxon>
        <taxon>Fungi</taxon>
        <taxon>Fungi incertae sedis</taxon>
        <taxon>Mucoromycota</taxon>
        <taxon>Mucoromycotina</taxon>
        <taxon>Mucoromycetes</taxon>
        <taxon>Mucorales</taxon>
        <taxon>Mucorineae</taxon>
        <taxon>Mucoraceae</taxon>
        <taxon>Mucor</taxon>
    </lineage>
</organism>
<reference evidence="2" key="1">
    <citation type="submission" date="2020-12" db="EMBL/GenBank/DDBJ databases">
        <title>Metabolic potential, ecology and presence of endohyphal bacteria is reflected in genomic diversity of Mucoromycotina.</title>
        <authorList>
            <person name="Muszewska A."/>
            <person name="Okrasinska A."/>
            <person name="Steczkiewicz K."/>
            <person name="Drgas O."/>
            <person name="Orlowska M."/>
            <person name="Perlinska-Lenart U."/>
            <person name="Aleksandrzak-Piekarczyk T."/>
            <person name="Szatraj K."/>
            <person name="Zielenkiewicz U."/>
            <person name="Pilsyk S."/>
            <person name="Malc E."/>
            <person name="Mieczkowski P."/>
            <person name="Kruszewska J.S."/>
            <person name="Biernat P."/>
            <person name="Pawlowska J."/>
        </authorList>
    </citation>
    <scope>NUCLEOTIDE SEQUENCE</scope>
    <source>
        <strain evidence="2">CBS 226.32</strain>
    </source>
</reference>
<dbReference type="AlphaFoldDB" id="A0A8H7RFF3"/>
<feature type="signal peptide" evidence="1">
    <location>
        <begin position="1"/>
        <end position="19"/>
    </location>
</feature>
<evidence type="ECO:0000313" key="3">
    <source>
        <dbReference type="Proteomes" id="UP000650833"/>
    </source>
</evidence>
<sequence>MKFSYFLLIAACFATPISSSTLYMTYPEANSVYKIGDTMLIEWYTKLNELTAPLETDTYVTIALAYGQSNNLTIDRIMTTRSTLNLGFYQWIIPGTVNPRTDYVIEVGTDTSNIAFAGFITINQRNLAATATATATASDSITHRALGLS</sequence>
<dbReference type="Proteomes" id="UP000650833">
    <property type="component" value="Unassembled WGS sequence"/>
</dbReference>
<proteinExistence type="predicted"/>
<dbReference type="EMBL" id="JAEPRC010000096">
    <property type="protein sequence ID" value="KAG2209370.1"/>
    <property type="molecule type" value="Genomic_DNA"/>
</dbReference>
<keyword evidence="3" id="KW-1185">Reference proteome</keyword>
<dbReference type="OrthoDB" id="2278575at2759"/>
<evidence type="ECO:0000313" key="2">
    <source>
        <dbReference type="EMBL" id="KAG2209370.1"/>
    </source>
</evidence>
<accession>A0A8H7RFF3</accession>
<feature type="chain" id="PRO_5034626667" evidence="1">
    <location>
        <begin position="20"/>
        <end position="149"/>
    </location>
</feature>
<protein>
    <submittedName>
        <fullName evidence="2">Uncharacterized protein</fullName>
    </submittedName>
</protein>
<evidence type="ECO:0000256" key="1">
    <source>
        <dbReference type="SAM" id="SignalP"/>
    </source>
</evidence>
<comment type="caution">
    <text evidence="2">The sequence shown here is derived from an EMBL/GenBank/DDBJ whole genome shotgun (WGS) entry which is preliminary data.</text>
</comment>